<evidence type="ECO:0000313" key="2">
    <source>
        <dbReference type="EMBL" id="ELU45244.1"/>
    </source>
</evidence>
<evidence type="ECO:0000256" key="1">
    <source>
        <dbReference type="SAM" id="MobiDB-lite"/>
    </source>
</evidence>
<comment type="caution">
    <text evidence="2">The sequence shown here is derived from an EMBL/GenBank/DDBJ whole genome shotgun (WGS) entry which is preliminary data.</text>
</comment>
<keyword evidence="3" id="KW-1185">Reference proteome</keyword>
<name>L8X9A7_THACA</name>
<gene>
    <name evidence="2" type="ORF">AG1IA_00730</name>
</gene>
<dbReference type="Proteomes" id="UP000011668">
    <property type="component" value="Unassembled WGS sequence"/>
</dbReference>
<feature type="region of interest" description="Disordered" evidence="1">
    <location>
        <begin position="1"/>
        <end position="37"/>
    </location>
</feature>
<protein>
    <submittedName>
        <fullName evidence="2">Uncharacterized protein</fullName>
    </submittedName>
</protein>
<organism evidence="2 3">
    <name type="scientific">Thanatephorus cucumeris (strain AG1-IA)</name>
    <name type="common">Rice sheath blight fungus</name>
    <name type="synonym">Rhizoctonia solani</name>
    <dbReference type="NCBI Taxonomy" id="983506"/>
    <lineage>
        <taxon>Eukaryota</taxon>
        <taxon>Fungi</taxon>
        <taxon>Dikarya</taxon>
        <taxon>Basidiomycota</taxon>
        <taxon>Agaricomycotina</taxon>
        <taxon>Agaricomycetes</taxon>
        <taxon>Cantharellales</taxon>
        <taxon>Ceratobasidiaceae</taxon>
        <taxon>Rhizoctonia</taxon>
        <taxon>Rhizoctonia solani AG-1</taxon>
    </lineage>
</organism>
<reference evidence="2 3" key="1">
    <citation type="journal article" date="2013" name="Nat. Commun.">
        <title>The evolution and pathogenic mechanisms of the rice sheath blight pathogen.</title>
        <authorList>
            <person name="Zheng A."/>
            <person name="Lin R."/>
            <person name="Xu L."/>
            <person name="Qin P."/>
            <person name="Tang C."/>
            <person name="Ai P."/>
            <person name="Zhang D."/>
            <person name="Liu Y."/>
            <person name="Sun Z."/>
            <person name="Feng H."/>
            <person name="Wang Y."/>
            <person name="Chen Y."/>
            <person name="Liang X."/>
            <person name="Fu R."/>
            <person name="Li Q."/>
            <person name="Zhang J."/>
            <person name="Yu X."/>
            <person name="Xie Z."/>
            <person name="Ding L."/>
            <person name="Guan P."/>
            <person name="Tang J."/>
            <person name="Liang Y."/>
            <person name="Wang S."/>
            <person name="Deng Q."/>
            <person name="Li S."/>
            <person name="Zhu J."/>
            <person name="Wang L."/>
            <person name="Liu H."/>
            <person name="Li P."/>
        </authorList>
    </citation>
    <scope>NUCLEOTIDE SEQUENCE [LARGE SCALE GENOMIC DNA]</scope>
    <source>
        <strain evidence="3">AG-1 IA</strain>
    </source>
</reference>
<feature type="compositionally biased region" description="Basic and acidic residues" evidence="1">
    <location>
        <begin position="1"/>
        <end position="15"/>
    </location>
</feature>
<sequence length="307" mass="34394">MRRECAWQRQGERNPRLGVRGGGGGWGRGGMSSEGDRRFAGTDVDRGGDDDFGAELIIASNVLTFWRSITTSSLNKATLLFSTGSYTHAVLDLTHRSHAGQGDVNRGGIMKFRSAVQRRPFGNRCISAAWTNLGHAYALRSDVRSNDQLVWAQPRFLGELEYTEGVQEFGTDEDTLHARRPRELCGAIGDRETRDFSETTDRMAWLPYSINCSAPRGPRPKVLCPLLRSAITLETFSIIYRIVRNGISDAQLWRFHWICAPDRAIAKVVRSRHCYTRGAPWIQGQCDSGIRQGSRLSPSRLTLIHLE</sequence>
<proteinExistence type="predicted"/>
<evidence type="ECO:0000313" key="3">
    <source>
        <dbReference type="Proteomes" id="UP000011668"/>
    </source>
</evidence>
<accession>L8X9A7</accession>
<dbReference type="AlphaFoldDB" id="L8X9A7"/>
<feature type="compositionally biased region" description="Gly residues" evidence="1">
    <location>
        <begin position="19"/>
        <end position="32"/>
    </location>
</feature>
<dbReference type="HOGENOM" id="CLU_906662_0_0_1"/>
<dbReference type="EMBL" id="AFRT01000122">
    <property type="protein sequence ID" value="ELU45244.1"/>
    <property type="molecule type" value="Genomic_DNA"/>
</dbReference>